<reference evidence="2 3" key="1">
    <citation type="submission" date="2023-08" db="EMBL/GenBank/DDBJ databases">
        <title>Phytohabitans sansha sp. nov., isolated from marine sediment.</title>
        <authorList>
            <person name="Zhao Y."/>
            <person name="Yi K."/>
        </authorList>
    </citation>
    <scope>NUCLEOTIDE SEQUENCE [LARGE SCALE GENOMIC DNA]</scope>
    <source>
        <strain evidence="2 3">ZYX-F-186</strain>
    </source>
</reference>
<proteinExistence type="predicted"/>
<organism evidence="2 3">
    <name type="scientific">Phytohabitans maris</name>
    <dbReference type="NCBI Taxonomy" id="3071409"/>
    <lineage>
        <taxon>Bacteria</taxon>
        <taxon>Bacillati</taxon>
        <taxon>Actinomycetota</taxon>
        <taxon>Actinomycetes</taxon>
        <taxon>Micromonosporales</taxon>
        <taxon>Micromonosporaceae</taxon>
    </lineage>
</organism>
<keyword evidence="1" id="KW-0472">Membrane</keyword>
<evidence type="ECO:0000256" key="1">
    <source>
        <dbReference type="SAM" id="Phobius"/>
    </source>
</evidence>
<keyword evidence="1" id="KW-0812">Transmembrane</keyword>
<keyword evidence="1" id="KW-1133">Transmembrane helix</keyword>
<feature type="transmembrane region" description="Helical" evidence="1">
    <location>
        <begin position="7"/>
        <end position="40"/>
    </location>
</feature>
<dbReference type="RefSeq" id="WP_308711783.1">
    <property type="nucleotide sequence ID" value="NZ_JAVHUY010000006.1"/>
</dbReference>
<evidence type="ECO:0000313" key="3">
    <source>
        <dbReference type="Proteomes" id="UP001230908"/>
    </source>
</evidence>
<dbReference type="EMBL" id="JAVHUY010000006">
    <property type="protein sequence ID" value="MDQ7904511.1"/>
    <property type="molecule type" value="Genomic_DNA"/>
</dbReference>
<comment type="caution">
    <text evidence="2">The sequence shown here is derived from an EMBL/GenBank/DDBJ whole genome shotgun (WGS) entry which is preliminary data.</text>
</comment>
<gene>
    <name evidence="2" type="ORF">RB614_08235</name>
</gene>
<evidence type="ECO:0000313" key="2">
    <source>
        <dbReference type="EMBL" id="MDQ7904511.1"/>
    </source>
</evidence>
<name>A0ABU0ZBR3_9ACTN</name>
<keyword evidence="3" id="KW-1185">Reference proteome</keyword>
<evidence type="ECO:0008006" key="4">
    <source>
        <dbReference type="Google" id="ProtNLM"/>
    </source>
</evidence>
<dbReference type="Proteomes" id="UP001230908">
    <property type="component" value="Unassembled WGS sequence"/>
</dbReference>
<accession>A0ABU0ZBR3</accession>
<sequence>MSGGTRVLWAVVIGFFALAIAAAVLPPFVAFLGAVVAVAGFWHVTKKPDGPVQ</sequence>
<protein>
    <recommendedName>
        <fullName evidence="4">Secreted protein</fullName>
    </recommendedName>
</protein>